<dbReference type="SUPFAM" id="SSF54427">
    <property type="entry name" value="NTF2-like"/>
    <property type="match status" value="1"/>
</dbReference>
<evidence type="ECO:0000259" key="1">
    <source>
        <dbReference type="Pfam" id="PF12680"/>
    </source>
</evidence>
<evidence type="ECO:0000313" key="2">
    <source>
        <dbReference type="EMBL" id="MBO1866580.1"/>
    </source>
</evidence>
<sequence length="108" mass="11625">MSFDPMAAAVDWLDAYRAGDIETILGMYADDAIVHCACGGMKRISTRQGLRAYWVDRLRDYPASHLDDLHPSEDGAAISYTARDGVVSAVLTFNASGKIASLTCGPLN</sequence>
<evidence type="ECO:0000313" key="4">
    <source>
        <dbReference type="Proteomes" id="UP000664702"/>
    </source>
</evidence>
<accession>A0A939MEV0</accession>
<protein>
    <submittedName>
        <fullName evidence="2">Nuclear transport factor 2 family protein</fullName>
    </submittedName>
</protein>
<name>A0A939MEV0_9BRAD</name>
<gene>
    <name evidence="3" type="ORF">J4G43_036600</name>
    <name evidence="2" type="ORF">J4G43_38530</name>
</gene>
<dbReference type="Gene3D" id="3.10.450.50">
    <property type="match status" value="1"/>
</dbReference>
<dbReference type="EMBL" id="CP086136">
    <property type="protein sequence ID" value="UEM10156.1"/>
    <property type="molecule type" value="Genomic_DNA"/>
</dbReference>
<dbReference type="Pfam" id="PF12680">
    <property type="entry name" value="SnoaL_2"/>
    <property type="match status" value="1"/>
</dbReference>
<dbReference type="AlphaFoldDB" id="A0A939MEV0"/>
<feature type="domain" description="SnoaL-like" evidence="1">
    <location>
        <begin position="11"/>
        <end position="83"/>
    </location>
</feature>
<proteinExistence type="predicted"/>
<dbReference type="Proteomes" id="UP000664702">
    <property type="component" value="Chromosome"/>
</dbReference>
<evidence type="ECO:0000313" key="3">
    <source>
        <dbReference type="EMBL" id="UEM10156.1"/>
    </source>
</evidence>
<reference evidence="2" key="1">
    <citation type="submission" date="2021-03" db="EMBL/GenBank/DDBJ databases">
        <title>Whole Genome Sequence of Bradyrhizobium sp. Strain 144S4.</title>
        <authorList>
            <person name="Bromfield E.S.P."/>
            <person name="Cloutier S."/>
        </authorList>
    </citation>
    <scope>NUCLEOTIDE SEQUENCE [LARGE SCALE GENOMIC DNA]</scope>
    <source>
        <strain evidence="2">144S4</strain>
    </source>
</reference>
<dbReference type="KEGG" id="bban:J4G43_036600"/>
<dbReference type="InterPro" id="IPR037401">
    <property type="entry name" value="SnoaL-like"/>
</dbReference>
<organism evidence="2">
    <name type="scientific">Bradyrhizobium barranii subsp. barranii</name>
    <dbReference type="NCBI Taxonomy" id="2823807"/>
    <lineage>
        <taxon>Bacteria</taxon>
        <taxon>Pseudomonadati</taxon>
        <taxon>Pseudomonadota</taxon>
        <taxon>Alphaproteobacteria</taxon>
        <taxon>Hyphomicrobiales</taxon>
        <taxon>Nitrobacteraceae</taxon>
        <taxon>Bradyrhizobium</taxon>
        <taxon>Bradyrhizobium barranii</taxon>
    </lineage>
</organism>
<reference evidence="3 4" key="2">
    <citation type="journal article" date="2022" name="Int. J. Syst. Evol. Microbiol.">
        <title>Strains of Bradyrhizobium barranii sp. nov. associated with legumes native to Canada are symbionts of soybeans and belong to different subspecies (subsp. barranii subsp. nov. and subsp. apii subsp. nov.) and symbiovars (sv. glycinearum and sv. septentrionale).</title>
        <authorList>
            <person name="Bromfield E.S.P."/>
            <person name="Cloutier S."/>
            <person name="Wasai-Hara S."/>
            <person name="Minamisawa K."/>
        </authorList>
    </citation>
    <scope>NUCLEOTIDE SEQUENCE [LARGE SCALE GENOMIC DNA]</scope>
    <source>
        <strain evidence="3 4">144S4</strain>
    </source>
</reference>
<dbReference type="RefSeq" id="WP_208087865.1">
    <property type="nucleotide sequence ID" value="NZ_CP086136.1"/>
</dbReference>
<dbReference type="EMBL" id="JAGEMI010000001">
    <property type="protein sequence ID" value="MBO1866580.1"/>
    <property type="molecule type" value="Genomic_DNA"/>
</dbReference>
<dbReference type="InterPro" id="IPR032710">
    <property type="entry name" value="NTF2-like_dom_sf"/>
</dbReference>